<protein>
    <submittedName>
        <fullName evidence="3">RUBCNL</fullName>
    </submittedName>
</protein>
<dbReference type="Proteomes" id="UP000271162">
    <property type="component" value="Unassembled WGS sequence"/>
</dbReference>
<dbReference type="AlphaFoldDB" id="A0A0N4YRP7"/>
<proteinExistence type="predicted"/>
<evidence type="ECO:0000313" key="2">
    <source>
        <dbReference type="Proteomes" id="UP000271162"/>
    </source>
</evidence>
<keyword evidence="2" id="KW-1185">Reference proteome</keyword>
<accession>A0A0N4YRP7</accession>
<dbReference type="WBParaSite" id="NBR_0001991901-mRNA-1">
    <property type="protein sequence ID" value="NBR_0001991901-mRNA-1"/>
    <property type="gene ID" value="NBR_0001991901"/>
</dbReference>
<reference evidence="3" key="1">
    <citation type="submission" date="2017-02" db="UniProtKB">
        <authorList>
            <consortium name="WormBaseParasite"/>
        </authorList>
    </citation>
    <scope>IDENTIFICATION</scope>
</reference>
<name>A0A0N4YRP7_NIPBR</name>
<sequence length="98" mass="10625">MSDNFTEQDDTVSTSSKYDFSQGCMDTMSPVKDRTVRMPSVPSLPLASAEVELLSSRSVDCESSSSSTEGLEKSYHRDVSYPYVGKAALTVEVTTVSP</sequence>
<gene>
    <name evidence="1" type="ORF">NBR_LOCUS19920</name>
</gene>
<evidence type="ECO:0000313" key="3">
    <source>
        <dbReference type="WBParaSite" id="NBR_0001991901-mRNA-1"/>
    </source>
</evidence>
<organism evidence="3">
    <name type="scientific">Nippostrongylus brasiliensis</name>
    <name type="common">Rat hookworm</name>
    <dbReference type="NCBI Taxonomy" id="27835"/>
    <lineage>
        <taxon>Eukaryota</taxon>
        <taxon>Metazoa</taxon>
        <taxon>Ecdysozoa</taxon>
        <taxon>Nematoda</taxon>
        <taxon>Chromadorea</taxon>
        <taxon>Rhabditida</taxon>
        <taxon>Rhabditina</taxon>
        <taxon>Rhabditomorpha</taxon>
        <taxon>Strongyloidea</taxon>
        <taxon>Heligmosomidae</taxon>
        <taxon>Nippostrongylus</taxon>
    </lineage>
</organism>
<evidence type="ECO:0000313" key="1">
    <source>
        <dbReference type="EMBL" id="VDL83656.1"/>
    </source>
</evidence>
<dbReference type="EMBL" id="UYSL01024623">
    <property type="protein sequence ID" value="VDL83656.1"/>
    <property type="molecule type" value="Genomic_DNA"/>
</dbReference>
<reference evidence="1 2" key="2">
    <citation type="submission" date="2018-11" db="EMBL/GenBank/DDBJ databases">
        <authorList>
            <consortium name="Pathogen Informatics"/>
        </authorList>
    </citation>
    <scope>NUCLEOTIDE SEQUENCE [LARGE SCALE GENOMIC DNA]</scope>
</reference>